<evidence type="ECO:0000256" key="1">
    <source>
        <dbReference type="ARBA" id="ARBA00022690"/>
    </source>
</evidence>
<feature type="domain" description="Kazal-like" evidence="4">
    <location>
        <begin position="224"/>
        <end position="287"/>
    </location>
</feature>
<dbReference type="PROSITE" id="PS51465">
    <property type="entry name" value="KAZAL_2"/>
    <property type="match status" value="7"/>
</dbReference>
<gene>
    <name evidence="5" type="ORF">TTEB3V08_LOCUS7579</name>
</gene>
<dbReference type="Pfam" id="PF07648">
    <property type="entry name" value="Kazal_2"/>
    <property type="match status" value="9"/>
</dbReference>
<feature type="domain" description="Kazal-like" evidence="4">
    <location>
        <begin position="507"/>
        <end position="561"/>
    </location>
</feature>
<dbReference type="GO" id="GO:0030154">
    <property type="term" value="P:cell differentiation"/>
    <property type="evidence" value="ECO:0007669"/>
    <property type="project" value="TreeGrafter"/>
</dbReference>
<organism evidence="5">
    <name type="scientific">Timema tahoe</name>
    <dbReference type="NCBI Taxonomy" id="61484"/>
    <lineage>
        <taxon>Eukaryota</taxon>
        <taxon>Metazoa</taxon>
        <taxon>Ecdysozoa</taxon>
        <taxon>Arthropoda</taxon>
        <taxon>Hexapoda</taxon>
        <taxon>Insecta</taxon>
        <taxon>Pterygota</taxon>
        <taxon>Neoptera</taxon>
        <taxon>Polyneoptera</taxon>
        <taxon>Phasmatodea</taxon>
        <taxon>Timematodea</taxon>
        <taxon>Timematoidea</taxon>
        <taxon>Timematidae</taxon>
        <taxon>Timema</taxon>
    </lineage>
</organism>
<protein>
    <recommendedName>
        <fullName evidence="4">Kazal-like domain-containing protein</fullName>
    </recommendedName>
</protein>
<dbReference type="PANTHER" id="PTHR10913:SF45">
    <property type="entry name" value="FOLLISTATIN, ISOFORM A-RELATED"/>
    <property type="match status" value="1"/>
</dbReference>
<dbReference type="CDD" id="cd00104">
    <property type="entry name" value="KAZAL_FS"/>
    <property type="match status" value="4"/>
</dbReference>
<evidence type="ECO:0000313" key="5">
    <source>
        <dbReference type="EMBL" id="CAD7459630.1"/>
    </source>
</evidence>
<dbReference type="SUPFAM" id="SSF100895">
    <property type="entry name" value="Kazal-type serine protease inhibitors"/>
    <property type="match status" value="9"/>
</dbReference>
<sequence length="636" mass="71649">MQPEKTCKKDCPKDYKPVCAGDGINPPETFCNKCELEVQNCIKEKDLKVLYEGECCREKTCKKDCPKDYKPVCAGDGINPPETFCNKCELEEQNCIKEKDLKVLYEGECCLEKTCKKDCPKDYKPVCAGDGINPPETFCNKCELEEQNCIREKAVFLISLANSSLHLVLGHPKGLRVLDLKVLYEGECCREKTCKKDCPKDYKPVCAGDGINPPETFCNKYLKVLHEGKCTNPTKCSIQICPYNYQPVCAGDSADLPQTFPNLCTLENYNCANDKWLEVLYDGECREKGHCSTICCPEDYIPVCAGDSTSPLITFNNTCELEKHNCLEGTAAKNSQHTVTIRLKELHNTKEQTDLERIELFWHVFSSPLPFKVTSTPMCNLLLDYYYPICIIETGACDSPSTCPKVCSADYNPVCAKDCNNHILTFSNLCMLESYNCCHEKKYEILYEGECKSQKECTSVNHVKYEPVCAGDGTSPAQTFSNTWALKVYNWLNNKNLIVFYDGKCCPQTECPTFCCQNYEPVCASDDVCVPETFSNLCSLSKYNCFNGKNLKVLYKGACQYKDCPTSCTREYKPVCARDSTCEPQTFNNECLLKMFNCENNKKEEGCDIIQGRDLFLSRLVLSSHQTGASYESSGL</sequence>
<keyword evidence="3" id="KW-1015">Disulfide bond</keyword>
<evidence type="ECO:0000256" key="2">
    <source>
        <dbReference type="ARBA" id="ARBA00022900"/>
    </source>
</evidence>
<dbReference type="SMART" id="SM00280">
    <property type="entry name" value="KAZAL"/>
    <property type="match status" value="10"/>
</dbReference>
<keyword evidence="2" id="KW-0722">Serine protease inhibitor</keyword>
<dbReference type="EMBL" id="OE003018">
    <property type="protein sequence ID" value="CAD7459630.1"/>
    <property type="molecule type" value="Genomic_DNA"/>
</dbReference>
<feature type="domain" description="Kazal-like" evidence="4">
    <location>
        <begin position="57"/>
        <end position="109"/>
    </location>
</feature>
<keyword evidence="1" id="KW-0646">Protease inhibitor</keyword>
<feature type="domain" description="Kazal-like" evidence="4">
    <location>
        <begin position="1"/>
        <end position="55"/>
    </location>
</feature>
<evidence type="ECO:0000256" key="3">
    <source>
        <dbReference type="ARBA" id="ARBA00023157"/>
    </source>
</evidence>
<feature type="domain" description="Kazal-like" evidence="4">
    <location>
        <begin position="563"/>
        <end position="609"/>
    </location>
</feature>
<dbReference type="PANTHER" id="PTHR10913">
    <property type="entry name" value="FOLLISTATIN-RELATED"/>
    <property type="match status" value="1"/>
</dbReference>
<evidence type="ECO:0000259" key="4">
    <source>
        <dbReference type="PROSITE" id="PS51465"/>
    </source>
</evidence>
<feature type="domain" description="Kazal-like" evidence="4">
    <location>
        <begin position="111"/>
        <end position="188"/>
    </location>
</feature>
<dbReference type="InterPro" id="IPR002350">
    <property type="entry name" value="Kazal_dom"/>
</dbReference>
<feature type="domain" description="Kazal-like" evidence="4">
    <location>
        <begin position="391"/>
        <end position="453"/>
    </location>
</feature>
<dbReference type="Gene3D" id="3.30.60.30">
    <property type="match status" value="9"/>
</dbReference>
<dbReference type="InterPro" id="IPR036058">
    <property type="entry name" value="Kazal_dom_sf"/>
</dbReference>
<proteinExistence type="predicted"/>
<dbReference type="AlphaFoldDB" id="A0A7R9IK23"/>
<accession>A0A7R9IK23</accession>
<name>A0A7R9IK23_9NEOP</name>
<dbReference type="GO" id="GO:0005576">
    <property type="term" value="C:extracellular region"/>
    <property type="evidence" value="ECO:0007669"/>
    <property type="project" value="TreeGrafter"/>
</dbReference>
<dbReference type="InterPro" id="IPR050653">
    <property type="entry name" value="Prot_Inhib_GrowthFact_Antg"/>
</dbReference>
<reference evidence="5" key="1">
    <citation type="submission" date="2020-11" db="EMBL/GenBank/DDBJ databases">
        <authorList>
            <person name="Tran Van P."/>
        </authorList>
    </citation>
    <scope>NUCLEOTIDE SEQUENCE</scope>
</reference>